<dbReference type="AlphaFoldDB" id="A0A1G8XA14"/>
<name>A0A1G8XA14_9ACTN</name>
<keyword evidence="1" id="KW-0472">Membrane</keyword>
<reference evidence="2 3" key="1">
    <citation type="submission" date="2016-10" db="EMBL/GenBank/DDBJ databases">
        <authorList>
            <person name="de Groot N.N."/>
        </authorList>
    </citation>
    <scope>NUCLEOTIDE SEQUENCE [LARGE SCALE GENOMIC DNA]</scope>
    <source>
        <strain evidence="2 3">CGMCC 4.5727</strain>
    </source>
</reference>
<dbReference type="Proteomes" id="UP000199155">
    <property type="component" value="Unassembled WGS sequence"/>
</dbReference>
<keyword evidence="1" id="KW-0812">Transmembrane</keyword>
<sequence length="34" mass="3537">MRRTSVIAVGGLFVLCVGFIGFCAVQYAAVMGSL</sequence>
<evidence type="ECO:0000313" key="2">
    <source>
        <dbReference type="EMBL" id="SDJ86590.1"/>
    </source>
</evidence>
<protein>
    <submittedName>
        <fullName evidence="2">Uncharacterized protein</fullName>
    </submittedName>
</protein>
<organism evidence="2 3">
    <name type="scientific">Streptomyces indicus</name>
    <dbReference type="NCBI Taxonomy" id="417292"/>
    <lineage>
        <taxon>Bacteria</taxon>
        <taxon>Bacillati</taxon>
        <taxon>Actinomycetota</taxon>
        <taxon>Actinomycetes</taxon>
        <taxon>Kitasatosporales</taxon>
        <taxon>Streptomycetaceae</taxon>
        <taxon>Streptomyces</taxon>
    </lineage>
</organism>
<evidence type="ECO:0000313" key="3">
    <source>
        <dbReference type="Proteomes" id="UP000199155"/>
    </source>
</evidence>
<keyword evidence="3" id="KW-1185">Reference proteome</keyword>
<keyword evidence="1" id="KW-1133">Transmembrane helix</keyword>
<gene>
    <name evidence="2" type="ORF">SAMN05421806_10352</name>
</gene>
<proteinExistence type="predicted"/>
<dbReference type="STRING" id="417292.SAMN05421806_10352"/>
<accession>A0A1G8XA14</accession>
<evidence type="ECO:0000256" key="1">
    <source>
        <dbReference type="SAM" id="Phobius"/>
    </source>
</evidence>
<dbReference type="EMBL" id="FNFF01000003">
    <property type="protein sequence ID" value="SDJ86590.1"/>
    <property type="molecule type" value="Genomic_DNA"/>
</dbReference>
<feature type="transmembrane region" description="Helical" evidence="1">
    <location>
        <begin position="7"/>
        <end position="29"/>
    </location>
</feature>